<dbReference type="Proteomes" id="UP000280955">
    <property type="component" value="Unassembled WGS sequence"/>
</dbReference>
<name>A0ABX9SNW6_9GAMM</name>
<reference evidence="1 2" key="1">
    <citation type="submission" date="2018-10" db="EMBL/GenBank/DDBJ databases">
        <title>Genomic Encyclopedia of Archaeal and Bacterial Type Strains, Phase II (KMG-II): from individual species to whole genera.</title>
        <authorList>
            <person name="Goeker M."/>
        </authorList>
    </citation>
    <scope>NUCLEOTIDE SEQUENCE [LARGE SCALE GENOMIC DNA]</scope>
    <source>
        <strain evidence="1 2">DSM 15149</strain>
    </source>
</reference>
<evidence type="ECO:0000313" key="1">
    <source>
        <dbReference type="EMBL" id="RKS59702.1"/>
    </source>
</evidence>
<proteinExistence type="predicted"/>
<evidence type="ECO:0000313" key="2">
    <source>
        <dbReference type="Proteomes" id="UP000280955"/>
    </source>
</evidence>
<protein>
    <submittedName>
        <fullName evidence="1">Uncharacterized protein</fullName>
    </submittedName>
</protein>
<sequence>MLDMVYLFPSVGVSVFFPPDNQKKEIIIYYGYIGNRLLIQDYSYANYLKSHQLLS</sequence>
<gene>
    <name evidence="1" type="ORF">BDD30_1785</name>
</gene>
<dbReference type="EMBL" id="RBLJ01000002">
    <property type="protein sequence ID" value="RKS59702.1"/>
    <property type="molecule type" value="Genomic_DNA"/>
</dbReference>
<accession>A0ABX9SNW6</accession>
<organism evidence="1 2">
    <name type="scientific">Photorhabdus asymbiotica</name>
    <dbReference type="NCBI Taxonomy" id="291112"/>
    <lineage>
        <taxon>Bacteria</taxon>
        <taxon>Pseudomonadati</taxon>
        <taxon>Pseudomonadota</taxon>
        <taxon>Gammaproteobacteria</taxon>
        <taxon>Enterobacterales</taxon>
        <taxon>Morganellaceae</taxon>
        <taxon>Photorhabdus</taxon>
    </lineage>
</organism>
<keyword evidence="2" id="KW-1185">Reference proteome</keyword>
<comment type="caution">
    <text evidence="1">The sequence shown here is derived from an EMBL/GenBank/DDBJ whole genome shotgun (WGS) entry which is preliminary data.</text>
</comment>